<accession>A0ABT4Q769</accession>
<dbReference type="InterPro" id="IPR016181">
    <property type="entry name" value="Acyl_CoA_acyltransferase"/>
</dbReference>
<sequence>MFINLKPRLVELEIVELLEYAMFPDPERVEKTLNQYRNEPSHEIYGIEENGAVIGLAGFTLQEDGTLHLRHIAVHPEHRGQGYGRGLILELIELKQPKEIVAETDEETVDFYRNVRFDIVSLGELYPGVERFHCVYEVNPAE</sequence>
<dbReference type="Pfam" id="PF00583">
    <property type="entry name" value="Acetyltransf_1"/>
    <property type="match status" value="1"/>
</dbReference>
<evidence type="ECO:0000313" key="2">
    <source>
        <dbReference type="EMBL" id="MCZ8512709.1"/>
    </source>
</evidence>
<keyword evidence="3" id="KW-1185">Reference proteome</keyword>
<comment type="caution">
    <text evidence="2">The sequence shown here is derived from an EMBL/GenBank/DDBJ whole genome shotgun (WGS) entry which is preliminary data.</text>
</comment>
<gene>
    <name evidence="2" type="ORF">O9H85_09835</name>
</gene>
<dbReference type="SUPFAM" id="SSF55729">
    <property type="entry name" value="Acyl-CoA N-acyltransferases (Nat)"/>
    <property type="match status" value="1"/>
</dbReference>
<organism evidence="2 3">
    <name type="scientific">Paenibacillus gyeongsangnamensis</name>
    <dbReference type="NCBI Taxonomy" id="3388067"/>
    <lineage>
        <taxon>Bacteria</taxon>
        <taxon>Bacillati</taxon>
        <taxon>Bacillota</taxon>
        <taxon>Bacilli</taxon>
        <taxon>Bacillales</taxon>
        <taxon>Paenibacillaceae</taxon>
        <taxon>Paenibacillus</taxon>
    </lineage>
</organism>
<dbReference type="InterPro" id="IPR000182">
    <property type="entry name" value="GNAT_dom"/>
</dbReference>
<dbReference type="PROSITE" id="PS51186">
    <property type="entry name" value="GNAT"/>
    <property type="match status" value="1"/>
</dbReference>
<dbReference type="EMBL" id="JAQAGZ010000005">
    <property type="protein sequence ID" value="MCZ8512709.1"/>
    <property type="molecule type" value="Genomic_DNA"/>
</dbReference>
<protein>
    <submittedName>
        <fullName evidence="2">GNAT family N-acetyltransferase</fullName>
    </submittedName>
</protein>
<dbReference type="RefSeq" id="WP_269881156.1">
    <property type="nucleotide sequence ID" value="NZ_JAQAGZ010000005.1"/>
</dbReference>
<dbReference type="CDD" id="cd04301">
    <property type="entry name" value="NAT_SF"/>
    <property type="match status" value="1"/>
</dbReference>
<reference evidence="2 3" key="1">
    <citation type="submission" date="2022-12" db="EMBL/GenBank/DDBJ databases">
        <title>Draft genome sequence of Paenibacillus sp. dW9.</title>
        <authorList>
            <person name="Choi E.-W."/>
            <person name="Kim D.-U."/>
        </authorList>
    </citation>
    <scope>NUCLEOTIDE SEQUENCE [LARGE SCALE GENOMIC DNA]</scope>
    <source>
        <strain evidence="3">dW9</strain>
    </source>
</reference>
<proteinExistence type="predicted"/>
<feature type="domain" description="N-acetyltransferase" evidence="1">
    <location>
        <begin position="1"/>
        <end position="142"/>
    </location>
</feature>
<dbReference type="Gene3D" id="3.40.630.30">
    <property type="match status" value="1"/>
</dbReference>
<name>A0ABT4Q769_9BACL</name>
<evidence type="ECO:0000259" key="1">
    <source>
        <dbReference type="PROSITE" id="PS51186"/>
    </source>
</evidence>
<dbReference type="Proteomes" id="UP001527882">
    <property type="component" value="Unassembled WGS sequence"/>
</dbReference>
<evidence type="ECO:0000313" key="3">
    <source>
        <dbReference type="Proteomes" id="UP001527882"/>
    </source>
</evidence>